<dbReference type="EMBL" id="QFQB01000154">
    <property type="protein sequence ID" value="PZQ43453.1"/>
    <property type="molecule type" value="Genomic_DNA"/>
</dbReference>
<dbReference type="InterPro" id="IPR010982">
    <property type="entry name" value="Lambda_DNA-bd_dom_sf"/>
</dbReference>
<evidence type="ECO:0000313" key="3">
    <source>
        <dbReference type="EMBL" id="PZQ43453.1"/>
    </source>
</evidence>
<dbReference type="PROSITE" id="PS50943">
    <property type="entry name" value="HTH_CROC1"/>
    <property type="match status" value="1"/>
</dbReference>
<proteinExistence type="predicted"/>
<gene>
    <name evidence="3" type="ORF">DI551_12145</name>
</gene>
<keyword evidence="1" id="KW-0238">DNA-binding</keyword>
<feature type="domain" description="HTH cro/C1-type" evidence="2">
    <location>
        <begin position="49"/>
        <end position="103"/>
    </location>
</feature>
<evidence type="ECO:0000313" key="4">
    <source>
        <dbReference type="Proteomes" id="UP000249417"/>
    </source>
</evidence>
<reference evidence="3 4" key="1">
    <citation type="submission" date="2017-08" db="EMBL/GenBank/DDBJ databases">
        <title>Infants hospitalized years apart are colonized by the same room-sourced microbial strains.</title>
        <authorList>
            <person name="Brooks B."/>
            <person name="Olm M.R."/>
            <person name="Firek B.A."/>
            <person name="Baker R."/>
            <person name="Thomas B.C."/>
            <person name="Morowitz M.J."/>
            <person name="Banfield J.F."/>
        </authorList>
    </citation>
    <scope>NUCLEOTIDE SEQUENCE [LARGE SCALE GENOMIC DNA]</scope>
    <source>
        <strain evidence="3">S2_005_002_R2_29</strain>
    </source>
</reference>
<dbReference type="InterPro" id="IPR001387">
    <property type="entry name" value="Cro/C1-type_HTH"/>
</dbReference>
<accession>A0A2W5PLM4</accession>
<dbReference type="GO" id="GO:0005829">
    <property type="term" value="C:cytosol"/>
    <property type="evidence" value="ECO:0007669"/>
    <property type="project" value="TreeGrafter"/>
</dbReference>
<protein>
    <submittedName>
        <fullName evidence="3">XRE family transcriptional regulator</fullName>
    </submittedName>
</protein>
<dbReference type="PANTHER" id="PTHR46797">
    <property type="entry name" value="HTH-TYPE TRANSCRIPTIONAL REGULATOR"/>
    <property type="match status" value="1"/>
</dbReference>
<dbReference type="SMART" id="SM00530">
    <property type="entry name" value="HTH_XRE"/>
    <property type="match status" value="1"/>
</dbReference>
<dbReference type="GO" id="GO:0003677">
    <property type="term" value="F:DNA binding"/>
    <property type="evidence" value="ECO:0007669"/>
    <property type="project" value="UniProtKB-KW"/>
</dbReference>
<evidence type="ECO:0000256" key="1">
    <source>
        <dbReference type="ARBA" id="ARBA00023125"/>
    </source>
</evidence>
<dbReference type="Proteomes" id="UP000249417">
    <property type="component" value="Unassembled WGS sequence"/>
</dbReference>
<dbReference type="AlphaFoldDB" id="A0A2W5PLM4"/>
<organism evidence="3 4">
    <name type="scientific">Micavibrio aeruginosavorus</name>
    <dbReference type="NCBI Taxonomy" id="349221"/>
    <lineage>
        <taxon>Bacteria</taxon>
        <taxon>Pseudomonadati</taxon>
        <taxon>Bdellovibrionota</taxon>
        <taxon>Bdellovibrionia</taxon>
        <taxon>Bdellovibrionales</taxon>
        <taxon>Pseudobdellovibrionaceae</taxon>
        <taxon>Micavibrio</taxon>
    </lineage>
</organism>
<dbReference type="GO" id="GO:0003700">
    <property type="term" value="F:DNA-binding transcription factor activity"/>
    <property type="evidence" value="ECO:0007669"/>
    <property type="project" value="TreeGrafter"/>
</dbReference>
<dbReference type="Gene3D" id="1.10.260.40">
    <property type="entry name" value="lambda repressor-like DNA-binding domains"/>
    <property type="match status" value="1"/>
</dbReference>
<sequence length="104" mass="11582">MQYDIIHIAGKPHVLVPLHDYTYMKNGMAANDLPDDVLQKITLGQQSPIKIIRKYRGLTQDDLANAAGLSRPYLTEIETGRKEGSIRSLKSIAKALNVPLERLA</sequence>
<evidence type="ECO:0000259" key="2">
    <source>
        <dbReference type="PROSITE" id="PS50943"/>
    </source>
</evidence>
<dbReference type="Pfam" id="PF01381">
    <property type="entry name" value="HTH_3"/>
    <property type="match status" value="1"/>
</dbReference>
<dbReference type="PANTHER" id="PTHR46797:SF1">
    <property type="entry name" value="METHYLPHOSPHONATE SYNTHASE"/>
    <property type="match status" value="1"/>
</dbReference>
<dbReference type="SUPFAM" id="SSF47413">
    <property type="entry name" value="lambda repressor-like DNA-binding domains"/>
    <property type="match status" value="1"/>
</dbReference>
<dbReference type="CDD" id="cd00093">
    <property type="entry name" value="HTH_XRE"/>
    <property type="match status" value="1"/>
</dbReference>
<comment type="caution">
    <text evidence="3">The sequence shown here is derived from an EMBL/GenBank/DDBJ whole genome shotgun (WGS) entry which is preliminary data.</text>
</comment>
<dbReference type="InterPro" id="IPR050807">
    <property type="entry name" value="TransReg_Diox_bact_type"/>
</dbReference>
<name>A0A2W5PLM4_9BACT</name>